<proteinExistence type="predicted"/>
<accession>A0AAW1LDM7</accession>
<evidence type="ECO:0000313" key="3">
    <source>
        <dbReference type="Proteomes" id="UP001458880"/>
    </source>
</evidence>
<dbReference type="EMBL" id="JASPKY010000125">
    <property type="protein sequence ID" value="KAK9731875.1"/>
    <property type="molecule type" value="Genomic_DNA"/>
</dbReference>
<comment type="caution">
    <text evidence="2">The sequence shown here is derived from an EMBL/GenBank/DDBJ whole genome shotgun (WGS) entry which is preliminary data.</text>
</comment>
<sequence>MSKRITRVKIFDEPNAKQRLTNKEFEEYWENYTSSEEEPFQDSGSKYIESESSNSDKTSDAEDDSNIEDEEELVNEHTTLPTNRDWNTCTLNTTGKRTHYFTYEQRLEYMHVEYEEYYVYWI</sequence>
<evidence type="ECO:0000313" key="2">
    <source>
        <dbReference type="EMBL" id="KAK9731875.1"/>
    </source>
</evidence>
<gene>
    <name evidence="2" type="ORF">QE152_g13289</name>
</gene>
<feature type="region of interest" description="Disordered" evidence="1">
    <location>
        <begin position="32"/>
        <end position="86"/>
    </location>
</feature>
<dbReference type="Proteomes" id="UP001458880">
    <property type="component" value="Unassembled WGS sequence"/>
</dbReference>
<dbReference type="AlphaFoldDB" id="A0AAW1LDM7"/>
<evidence type="ECO:0000256" key="1">
    <source>
        <dbReference type="SAM" id="MobiDB-lite"/>
    </source>
</evidence>
<organism evidence="2 3">
    <name type="scientific">Popillia japonica</name>
    <name type="common">Japanese beetle</name>
    <dbReference type="NCBI Taxonomy" id="7064"/>
    <lineage>
        <taxon>Eukaryota</taxon>
        <taxon>Metazoa</taxon>
        <taxon>Ecdysozoa</taxon>
        <taxon>Arthropoda</taxon>
        <taxon>Hexapoda</taxon>
        <taxon>Insecta</taxon>
        <taxon>Pterygota</taxon>
        <taxon>Neoptera</taxon>
        <taxon>Endopterygota</taxon>
        <taxon>Coleoptera</taxon>
        <taxon>Polyphaga</taxon>
        <taxon>Scarabaeiformia</taxon>
        <taxon>Scarabaeidae</taxon>
        <taxon>Rutelinae</taxon>
        <taxon>Popillia</taxon>
    </lineage>
</organism>
<protein>
    <submittedName>
        <fullName evidence="2">Uncharacterized protein</fullName>
    </submittedName>
</protein>
<feature type="compositionally biased region" description="Acidic residues" evidence="1">
    <location>
        <begin position="61"/>
        <end position="73"/>
    </location>
</feature>
<reference evidence="2 3" key="1">
    <citation type="journal article" date="2024" name="BMC Genomics">
        <title>De novo assembly and annotation of Popillia japonica's genome with initial clues to its potential as an invasive pest.</title>
        <authorList>
            <person name="Cucini C."/>
            <person name="Boschi S."/>
            <person name="Funari R."/>
            <person name="Cardaioli E."/>
            <person name="Iannotti N."/>
            <person name="Marturano G."/>
            <person name="Paoli F."/>
            <person name="Bruttini M."/>
            <person name="Carapelli A."/>
            <person name="Frati F."/>
            <person name="Nardi F."/>
        </authorList>
    </citation>
    <scope>NUCLEOTIDE SEQUENCE [LARGE SCALE GENOMIC DNA]</scope>
    <source>
        <strain evidence="2">DMR45628</strain>
    </source>
</reference>
<name>A0AAW1LDM7_POPJA</name>
<feature type="compositionally biased region" description="Polar residues" evidence="1">
    <location>
        <begin position="76"/>
        <end position="86"/>
    </location>
</feature>
<keyword evidence="3" id="KW-1185">Reference proteome</keyword>